<dbReference type="Proteomes" id="UP000321617">
    <property type="component" value="Unassembled WGS sequence"/>
</dbReference>
<comment type="caution">
    <text evidence="2">The sequence shown here is derived from an EMBL/GenBank/DDBJ whole genome shotgun (WGS) entry which is preliminary data.</text>
</comment>
<dbReference type="GO" id="GO:0003677">
    <property type="term" value="F:DNA binding"/>
    <property type="evidence" value="ECO:0007669"/>
    <property type="project" value="UniProtKB-KW"/>
</dbReference>
<organism evidence="2 3">
    <name type="scientific">Stackebrandtia albiflava</name>
    <dbReference type="NCBI Taxonomy" id="406432"/>
    <lineage>
        <taxon>Bacteria</taxon>
        <taxon>Bacillati</taxon>
        <taxon>Actinomycetota</taxon>
        <taxon>Actinomycetes</taxon>
        <taxon>Glycomycetales</taxon>
        <taxon>Glycomycetaceae</taxon>
        <taxon>Stackebrandtia</taxon>
    </lineage>
</organism>
<dbReference type="Gene3D" id="1.10.10.10">
    <property type="entry name" value="Winged helix-like DNA-binding domain superfamily/Winged helix DNA-binding domain"/>
    <property type="match status" value="1"/>
</dbReference>
<dbReference type="EMBL" id="VLLL01000008">
    <property type="protein sequence ID" value="TWJ08350.1"/>
    <property type="molecule type" value="Genomic_DNA"/>
</dbReference>
<dbReference type="InterPro" id="IPR036390">
    <property type="entry name" value="WH_DNA-bd_sf"/>
</dbReference>
<dbReference type="InterPro" id="IPR000835">
    <property type="entry name" value="HTH_MarR-typ"/>
</dbReference>
<evidence type="ECO:0000313" key="3">
    <source>
        <dbReference type="Proteomes" id="UP000321617"/>
    </source>
</evidence>
<dbReference type="InterPro" id="IPR052526">
    <property type="entry name" value="HTH-type_Bedaq_tolerance"/>
</dbReference>
<protein>
    <submittedName>
        <fullName evidence="2">DNA-binding MarR family transcriptional regulator</fullName>
    </submittedName>
</protein>
<dbReference type="OrthoDB" id="69852at2"/>
<dbReference type="PANTHER" id="PTHR39515">
    <property type="entry name" value="CONSERVED PROTEIN"/>
    <property type="match status" value="1"/>
</dbReference>
<sequence>MTDHDLAASLNLLLRDLVLALRATPHEGVSPPQLTVLATLEDGPLRMTALAARHGVKLPTMTAQVNRLERDGLVVRQRRDRDARVVTVELTGTGRITLRRGIAHRTRFLAERLAGLDDTERDAIAAALPALARLARRDDPPADPPRHRDYQR</sequence>
<dbReference type="PANTHER" id="PTHR39515:SF2">
    <property type="entry name" value="HTH-TYPE TRANSCRIPTIONAL REGULATOR RV0880"/>
    <property type="match status" value="1"/>
</dbReference>
<dbReference type="SMART" id="SM00347">
    <property type="entry name" value="HTH_MARR"/>
    <property type="match status" value="1"/>
</dbReference>
<feature type="domain" description="HTH marR-type" evidence="1">
    <location>
        <begin position="3"/>
        <end position="133"/>
    </location>
</feature>
<reference evidence="2 3" key="1">
    <citation type="journal article" date="2013" name="Stand. Genomic Sci.">
        <title>Genomic Encyclopedia of Type Strains, Phase I: The one thousand microbial genomes (KMG-I) project.</title>
        <authorList>
            <person name="Kyrpides N.C."/>
            <person name="Woyke T."/>
            <person name="Eisen J.A."/>
            <person name="Garrity G."/>
            <person name="Lilburn T.G."/>
            <person name="Beck B.J."/>
            <person name="Whitman W.B."/>
            <person name="Hugenholtz P."/>
            <person name="Klenk H.P."/>
        </authorList>
    </citation>
    <scope>NUCLEOTIDE SEQUENCE [LARGE SCALE GENOMIC DNA]</scope>
    <source>
        <strain evidence="2 3">DSM 45044</strain>
    </source>
</reference>
<evidence type="ECO:0000259" key="1">
    <source>
        <dbReference type="PROSITE" id="PS50995"/>
    </source>
</evidence>
<dbReference type="SUPFAM" id="SSF46785">
    <property type="entry name" value="Winged helix' DNA-binding domain"/>
    <property type="match status" value="1"/>
</dbReference>
<dbReference type="AlphaFoldDB" id="A0A562URW4"/>
<accession>A0A562URW4</accession>
<name>A0A562URW4_9ACTN</name>
<gene>
    <name evidence="2" type="ORF">LX16_4578</name>
</gene>
<keyword evidence="2" id="KW-0238">DNA-binding</keyword>
<dbReference type="Pfam" id="PF01047">
    <property type="entry name" value="MarR"/>
    <property type="match status" value="1"/>
</dbReference>
<proteinExistence type="predicted"/>
<evidence type="ECO:0000313" key="2">
    <source>
        <dbReference type="EMBL" id="TWJ08350.1"/>
    </source>
</evidence>
<dbReference type="RefSeq" id="WP_147142892.1">
    <property type="nucleotide sequence ID" value="NZ_BAABIJ010000004.1"/>
</dbReference>
<dbReference type="InterPro" id="IPR036388">
    <property type="entry name" value="WH-like_DNA-bd_sf"/>
</dbReference>
<dbReference type="GO" id="GO:0003700">
    <property type="term" value="F:DNA-binding transcription factor activity"/>
    <property type="evidence" value="ECO:0007669"/>
    <property type="project" value="InterPro"/>
</dbReference>
<keyword evidence="3" id="KW-1185">Reference proteome</keyword>
<dbReference type="PROSITE" id="PS50995">
    <property type="entry name" value="HTH_MARR_2"/>
    <property type="match status" value="1"/>
</dbReference>